<dbReference type="PANTHER" id="PTHR47235">
    <property type="entry name" value="BLR6548 PROTEIN"/>
    <property type="match status" value="1"/>
</dbReference>
<feature type="chain" id="PRO_5020321795" evidence="3">
    <location>
        <begin position="38"/>
        <end position="410"/>
    </location>
</feature>
<dbReference type="InterPro" id="IPR028081">
    <property type="entry name" value="Leu-bd"/>
</dbReference>
<comment type="caution">
    <text evidence="5">The sequence shown here is derived from an EMBL/GenBank/DDBJ whole genome shotgun (WGS) entry which is preliminary data.</text>
</comment>
<dbReference type="Proteomes" id="UP000294881">
    <property type="component" value="Unassembled WGS sequence"/>
</dbReference>
<organism evidence="5 6">
    <name type="scientific">Camelimonas lactis</name>
    <dbReference type="NCBI Taxonomy" id="659006"/>
    <lineage>
        <taxon>Bacteria</taxon>
        <taxon>Pseudomonadati</taxon>
        <taxon>Pseudomonadota</taxon>
        <taxon>Alphaproteobacteria</taxon>
        <taxon>Hyphomicrobiales</taxon>
        <taxon>Chelatococcaceae</taxon>
        <taxon>Camelimonas</taxon>
    </lineage>
</organism>
<feature type="domain" description="Leucine-binding protein" evidence="4">
    <location>
        <begin position="50"/>
        <end position="402"/>
    </location>
</feature>
<evidence type="ECO:0000256" key="1">
    <source>
        <dbReference type="ARBA" id="ARBA00010062"/>
    </source>
</evidence>
<evidence type="ECO:0000259" key="4">
    <source>
        <dbReference type="Pfam" id="PF13458"/>
    </source>
</evidence>
<gene>
    <name evidence="5" type="ORF">EV666_10138</name>
</gene>
<dbReference type="PANTHER" id="PTHR47235:SF1">
    <property type="entry name" value="BLR6548 PROTEIN"/>
    <property type="match status" value="1"/>
</dbReference>
<dbReference type="InterPro" id="IPR028082">
    <property type="entry name" value="Peripla_BP_I"/>
</dbReference>
<keyword evidence="2 3" id="KW-0732">Signal</keyword>
<accession>A0A4R2GX62</accession>
<dbReference type="EMBL" id="SLWL01000001">
    <property type="protein sequence ID" value="TCO15791.1"/>
    <property type="molecule type" value="Genomic_DNA"/>
</dbReference>
<feature type="signal peptide" evidence="3">
    <location>
        <begin position="1"/>
        <end position="37"/>
    </location>
</feature>
<evidence type="ECO:0000256" key="3">
    <source>
        <dbReference type="SAM" id="SignalP"/>
    </source>
</evidence>
<sequence>MLQKSLQKVLRRLVRPCPAMGLTAAVALAAALSFAHAADRYTGPGVTADEIRIGQTMPYSGPASAYGQLGKAEAAYFRYLNDRGGINGRKVRFLSLDDGYSAPKALEGVRKLVEGDDVALIFGTLGTANNLAIRAWLNGKKVPQLFVAGGSQAFNDPKRFPWTMAWQPALHREGVFFGEQTALRTPQAKIGVLYQNDDFGKELLAGLRAGLGDRAGQIASAQSFQATDPTIDSQIINLKEAGVDAVFLFAYSRQAAQAIRKIHEMGWKPQIYLTLGSAYIGSTFKPAGIDASTGVMTAGFIKEATDPAWKDDAAVKEWRAWFDKYLPGADPSDTLNIVGYAYAQTLEQVLRQAGEDLSRENILKQAANLKNVRIPVLLPGSLINTTPDDYAVVTHMRLQRFNGASWDAVE</sequence>
<dbReference type="Gene3D" id="3.40.50.2300">
    <property type="match status" value="2"/>
</dbReference>
<name>A0A4R2GX62_9HYPH</name>
<comment type="similarity">
    <text evidence="1">Belongs to the leucine-binding protein family.</text>
</comment>
<reference evidence="5 6" key="1">
    <citation type="submission" date="2019-03" db="EMBL/GenBank/DDBJ databases">
        <title>Genomic Encyclopedia of Type Strains, Phase IV (KMG-IV): sequencing the most valuable type-strain genomes for metagenomic binning, comparative biology and taxonomic classification.</title>
        <authorList>
            <person name="Goeker M."/>
        </authorList>
    </citation>
    <scope>NUCLEOTIDE SEQUENCE [LARGE SCALE GENOMIC DNA]</scope>
    <source>
        <strain evidence="5 6">DSM 22958</strain>
    </source>
</reference>
<evidence type="ECO:0000313" key="5">
    <source>
        <dbReference type="EMBL" id="TCO15791.1"/>
    </source>
</evidence>
<dbReference type="CDD" id="cd06343">
    <property type="entry name" value="PBP1_ABC_ligand_binding-like"/>
    <property type="match status" value="1"/>
</dbReference>
<dbReference type="RefSeq" id="WP_245514124.1">
    <property type="nucleotide sequence ID" value="NZ_JBHUNN010000002.1"/>
</dbReference>
<dbReference type="AlphaFoldDB" id="A0A4R2GX62"/>
<keyword evidence="6" id="KW-1185">Reference proteome</keyword>
<dbReference type="Pfam" id="PF13458">
    <property type="entry name" value="Peripla_BP_6"/>
    <property type="match status" value="1"/>
</dbReference>
<dbReference type="SUPFAM" id="SSF53822">
    <property type="entry name" value="Periplasmic binding protein-like I"/>
    <property type="match status" value="1"/>
</dbReference>
<proteinExistence type="inferred from homology"/>
<protein>
    <submittedName>
        <fullName evidence="5">ABC-type branched-subunit amino acid transport system substrate-binding protein</fullName>
    </submittedName>
</protein>
<evidence type="ECO:0000313" key="6">
    <source>
        <dbReference type="Proteomes" id="UP000294881"/>
    </source>
</evidence>
<evidence type="ECO:0000256" key="2">
    <source>
        <dbReference type="ARBA" id="ARBA00022729"/>
    </source>
</evidence>